<feature type="chain" id="PRO_5042993171" description="Acyl-peptide hydrolase" evidence="10">
    <location>
        <begin position="21"/>
        <end position="677"/>
    </location>
</feature>
<dbReference type="PROSITE" id="PS00708">
    <property type="entry name" value="PRO_ENDOPEP_SER"/>
    <property type="match status" value="1"/>
</dbReference>
<dbReference type="InterPro" id="IPR011659">
    <property type="entry name" value="WD40"/>
</dbReference>
<keyword evidence="2" id="KW-0645">Protease</keyword>
<evidence type="ECO:0000256" key="9">
    <source>
        <dbReference type="ARBA" id="ARBA00045885"/>
    </source>
</evidence>
<reference evidence="12 13" key="1">
    <citation type="submission" date="2023-12" db="EMBL/GenBank/DDBJ databases">
        <title>Whole-genome sequencing of halo(alkali)philic microorganisms from hypersaline lakes.</title>
        <authorList>
            <person name="Sorokin D.Y."/>
            <person name="Merkel A.Y."/>
            <person name="Messina E."/>
            <person name="Yakimov M."/>
        </authorList>
    </citation>
    <scope>NUCLEOTIDE SEQUENCE [LARGE SCALE GENOMIC DNA]</scope>
    <source>
        <strain evidence="12 13">AB-CW1</strain>
    </source>
</reference>
<dbReference type="PROSITE" id="PS51257">
    <property type="entry name" value="PROKAR_LIPOPROTEIN"/>
    <property type="match status" value="1"/>
</dbReference>
<gene>
    <name evidence="12" type="ORF">VCB98_02435</name>
</gene>
<evidence type="ECO:0000256" key="3">
    <source>
        <dbReference type="ARBA" id="ARBA00022729"/>
    </source>
</evidence>
<dbReference type="Proteomes" id="UP001302316">
    <property type="component" value="Unassembled WGS sequence"/>
</dbReference>
<dbReference type="InterPro" id="IPR011042">
    <property type="entry name" value="6-blade_b-propeller_TolB-like"/>
</dbReference>
<dbReference type="InterPro" id="IPR002471">
    <property type="entry name" value="Pept_S9_AS"/>
</dbReference>
<dbReference type="Pfam" id="PF00326">
    <property type="entry name" value="Peptidase_S9"/>
    <property type="match status" value="1"/>
</dbReference>
<dbReference type="GO" id="GO:0004252">
    <property type="term" value="F:serine-type endopeptidase activity"/>
    <property type="evidence" value="ECO:0007669"/>
    <property type="project" value="InterPro"/>
</dbReference>
<evidence type="ECO:0000256" key="2">
    <source>
        <dbReference type="ARBA" id="ARBA00022670"/>
    </source>
</evidence>
<dbReference type="SUPFAM" id="SSF82171">
    <property type="entry name" value="DPP6 N-terminal domain-like"/>
    <property type="match status" value="1"/>
</dbReference>
<dbReference type="InterPro" id="IPR001375">
    <property type="entry name" value="Peptidase_S9_cat"/>
</dbReference>
<proteinExistence type="inferred from homology"/>
<evidence type="ECO:0000256" key="4">
    <source>
        <dbReference type="ARBA" id="ARBA00022801"/>
    </source>
</evidence>
<dbReference type="FunFam" id="3.40.50.1820:FF:000028">
    <property type="entry name" value="S9 family peptidase"/>
    <property type="match status" value="1"/>
</dbReference>
<dbReference type="AlphaFoldDB" id="A0AAP6JCZ8"/>
<dbReference type="EMBL" id="JAYGII010000003">
    <property type="protein sequence ID" value="MEA5444670.1"/>
    <property type="molecule type" value="Genomic_DNA"/>
</dbReference>
<keyword evidence="5" id="KW-0720">Serine protease</keyword>
<comment type="function">
    <text evidence="9">This enzyme catalyzes the hydrolysis of the N-terminal peptide bond of an N-acetylated peptide to generate an N-acetylated amino acid and a peptide with a free N-terminus. It preferentially cleaves off Ac-Ala, Ac-Met and Ac-Ser. Also, involved in the degradation of oxidized and glycated proteins.</text>
</comment>
<comment type="similarity">
    <text evidence="1">Belongs to the peptidase S9C family.</text>
</comment>
<feature type="domain" description="Peptidase S9 prolyl oligopeptidase catalytic" evidence="11">
    <location>
        <begin position="472"/>
        <end position="673"/>
    </location>
</feature>
<evidence type="ECO:0000256" key="8">
    <source>
        <dbReference type="ARBA" id="ARBA00032596"/>
    </source>
</evidence>
<evidence type="ECO:0000256" key="10">
    <source>
        <dbReference type="SAM" id="SignalP"/>
    </source>
</evidence>
<keyword evidence="6" id="KW-0007">Acetylation</keyword>
<evidence type="ECO:0000313" key="12">
    <source>
        <dbReference type="EMBL" id="MEA5444670.1"/>
    </source>
</evidence>
<dbReference type="GO" id="GO:0006508">
    <property type="term" value="P:proteolysis"/>
    <property type="evidence" value="ECO:0007669"/>
    <property type="project" value="UniProtKB-KW"/>
</dbReference>
<dbReference type="PANTHER" id="PTHR42776:SF13">
    <property type="entry name" value="DIPEPTIDYL-PEPTIDASE 5"/>
    <property type="match status" value="1"/>
</dbReference>
<sequence length="677" mass="75865">MKRFLMVGLALFLATGCAEANGNNEDFNPLSKEVLWEMDRLGSPVISPAGGHVVVPVTSYDVDSDEATTHLWLLNEDGERQRQLTRHEAGGSNPVFSPDGSWLAFTSVRGDDERPQVYRLPMDAPGEAEQITEVPTGAGGIKWAGEHIYFVSSIWPDKDWDEMAEKIQEEQEDPVSAHAWDDLPYSFWDHWLDEARENHIFRIPADGGDIEAITQPTGLQLSRSGAGAGSYDVAPDESLLAFQADSARDGVSPEYDLFLVTPGDDEARNITADNEAPDSNPLFSPDSRTLAFTRQHIRGFYADQAQLMFHDVDSGEQRMMTEDWDRSVSGLIWAPDGSGLYGAIDDAGTNRIYFIDGESGEPRAVTGDTNFSGLSISDDGVLVASNQSFLYPPRTVRVDGDRGEASRLDDFNDEVLADVDLGSYESVTYEGYGGQEIQMWVHYPPGFDESKEYPLFLLIHGGPHNGITDGFHFRWNAQTFASWGYVTAWHNFHGSSGFGQEFTDAINPDWMTKPYTDTVKAAEWFAEQPWIDADRMVAGGGSYGGYLSSVLLAKEHPFNALVIHAPVYNLYSQMSADFAVHSERFGDFWEHDIYEQISPHYLAGDFHTPALVIHGQKDYRVPVGQGFEIFRTLRHQGIDSRMLYYPDENHWILKPNNSIRWYKEVRDWIGEYAEPAR</sequence>
<keyword evidence="4 12" id="KW-0378">Hydrolase</keyword>
<dbReference type="Gene3D" id="3.40.50.1820">
    <property type="entry name" value="alpha/beta hydrolase"/>
    <property type="match status" value="1"/>
</dbReference>
<evidence type="ECO:0000256" key="7">
    <source>
        <dbReference type="ARBA" id="ARBA00032284"/>
    </source>
</evidence>
<dbReference type="SUPFAM" id="SSF53474">
    <property type="entry name" value="alpha/beta-Hydrolases"/>
    <property type="match status" value="1"/>
</dbReference>
<comment type="caution">
    <text evidence="12">The sequence shown here is derived from an EMBL/GenBank/DDBJ whole genome shotgun (WGS) entry which is preliminary data.</text>
</comment>
<keyword evidence="3 10" id="KW-0732">Signal</keyword>
<name>A0AAP6JCZ8_9GAMM</name>
<protein>
    <recommendedName>
        <fullName evidence="8">Acyl-peptide hydrolase</fullName>
    </recommendedName>
    <alternativeName>
        <fullName evidence="7">Acylaminoacyl-peptidase</fullName>
    </alternativeName>
</protein>
<organism evidence="12 13">
    <name type="scientific">Natronospira elongata</name>
    <dbReference type="NCBI Taxonomy" id="3110268"/>
    <lineage>
        <taxon>Bacteria</taxon>
        <taxon>Pseudomonadati</taxon>
        <taxon>Pseudomonadota</taxon>
        <taxon>Gammaproteobacteria</taxon>
        <taxon>Natronospirales</taxon>
        <taxon>Natronospiraceae</taxon>
        <taxon>Natronospira</taxon>
    </lineage>
</organism>
<evidence type="ECO:0000313" key="13">
    <source>
        <dbReference type="Proteomes" id="UP001302316"/>
    </source>
</evidence>
<evidence type="ECO:0000256" key="6">
    <source>
        <dbReference type="ARBA" id="ARBA00022990"/>
    </source>
</evidence>
<feature type="signal peptide" evidence="10">
    <location>
        <begin position="1"/>
        <end position="20"/>
    </location>
</feature>
<evidence type="ECO:0000256" key="5">
    <source>
        <dbReference type="ARBA" id="ARBA00022825"/>
    </source>
</evidence>
<keyword evidence="13" id="KW-1185">Reference proteome</keyword>
<dbReference type="Gene3D" id="2.120.10.30">
    <property type="entry name" value="TolB, C-terminal domain"/>
    <property type="match status" value="2"/>
</dbReference>
<dbReference type="Pfam" id="PF07676">
    <property type="entry name" value="PD40"/>
    <property type="match status" value="2"/>
</dbReference>
<evidence type="ECO:0000259" key="11">
    <source>
        <dbReference type="Pfam" id="PF00326"/>
    </source>
</evidence>
<dbReference type="PANTHER" id="PTHR42776">
    <property type="entry name" value="SERINE PEPTIDASE S9 FAMILY MEMBER"/>
    <property type="match status" value="1"/>
</dbReference>
<dbReference type="RefSeq" id="WP_346050120.1">
    <property type="nucleotide sequence ID" value="NZ_JAYGII010000003.1"/>
</dbReference>
<dbReference type="InterPro" id="IPR029058">
    <property type="entry name" value="AB_hydrolase_fold"/>
</dbReference>
<evidence type="ECO:0000256" key="1">
    <source>
        <dbReference type="ARBA" id="ARBA00010040"/>
    </source>
</evidence>
<accession>A0AAP6JCZ8</accession>